<reference evidence="2 3" key="1">
    <citation type="submission" date="2013-07" db="EMBL/GenBank/DDBJ databases">
        <title>Comparative Genomic and Metabolomic Analysis of Twelve Strains of Pseudoalteromonas luteoviolacea.</title>
        <authorList>
            <person name="Vynne N.G."/>
            <person name="Mansson M."/>
            <person name="Gram L."/>
        </authorList>
    </citation>
    <scope>NUCLEOTIDE SEQUENCE [LARGE SCALE GENOMIC DNA]</scope>
    <source>
        <strain evidence="2 3">H33</strain>
    </source>
</reference>
<evidence type="ECO:0000256" key="1">
    <source>
        <dbReference type="SAM" id="SignalP"/>
    </source>
</evidence>
<feature type="chain" id="PRO_5007885565" description="SCP domain-containing protein" evidence="1">
    <location>
        <begin position="25"/>
        <end position="102"/>
    </location>
</feature>
<accession>A0A167DYT1</accession>
<sequence>MSIKILAAVSLISTLSLISFNSDAAMDLGQYKRYAEYHQGLPHRGCIGGIPLTYHDVLIRINYALNRNIITERAANWAKANTYYPIIDPFSYKVTLVCKWTP</sequence>
<dbReference type="EMBL" id="AUXZ01000080">
    <property type="protein sequence ID" value="KZN49767.1"/>
    <property type="molecule type" value="Genomic_DNA"/>
</dbReference>
<dbReference type="Proteomes" id="UP000076503">
    <property type="component" value="Unassembled WGS sequence"/>
</dbReference>
<protein>
    <recommendedName>
        <fullName evidence="4">SCP domain-containing protein</fullName>
    </recommendedName>
</protein>
<evidence type="ECO:0008006" key="4">
    <source>
        <dbReference type="Google" id="ProtNLM"/>
    </source>
</evidence>
<dbReference type="PATRIC" id="fig|1365251.3.peg.2989"/>
<comment type="caution">
    <text evidence="2">The sequence shown here is derived from an EMBL/GenBank/DDBJ whole genome shotgun (WGS) entry which is preliminary data.</text>
</comment>
<evidence type="ECO:0000313" key="3">
    <source>
        <dbReference type="Proteomes" id="UP000076503"/>
    </source>
</evidence>
<name>A0A167DYT1_9GAMM</name>
<gene>
    <name evidence="2" type="ORF">N476_18415</name>
</gene>
<evidence type="ECO:0000313" key="2">
    <source>
        <dbReference type="EMBL" id="KZN49767.1"/>
    </source>
</evidence>
<feature type="signal peptide" evidence="1">
    <location>
        <begin position="1"/>
        <end position="24"/>
    </location>
</feature>
<proteinExistence type="predicted"/>
<dbReference type="AlphaFoldDB" id="A0A167DYT1"/>
<organism evidence="2 3">
    <name type="scientific">Pseudoalteromonas luteoviolacea H33</name>
    <dbReference type="NCBI Taxonomy" id="1365251"/>
    <lineage>
        <taxon>Bacteria</taxon>
        <taxon>Pseudomonadati</taxon>
        <taxon>Pseudomonadota</taxon>
        <taxon>Gammaproteobacteria</taxon>
        <taxon>Alteromonadales</taxon>
        <taxon>Pseudoalteromonadaceae</taxon>
        <taxon>Pseudoalteromonas</taxon>
    </lineage>
</organism>
<keyword evidence="1" id="KW-0732">Signal</keyword>